<dbReference type="Gene3D" id="3.30.2310.20">
    <property type="entry name" value="RelE-like"/>
    <property type="match status" value="1"/>
</dbReference>
<evidence type="ECO:0000313" key="2">
    <source>
        <dbReference type="EMBL" id="AGI73803.1"/>
    </source>
</evidence>
<dbReference type="KEGG" id="oar:OA238_c38580"/>
<dbReference type="STRING" id="391616.OA238_c38580"/>
<reference evidence="2 3" key="1">
    <citation type="journal article" date="2013" name="PLoS ONE">
        <title>Poles Apart: Arctic and Antarctic Octadecabacter strains Share High Genome Plasticity and a New Type of Xanthorhodopsin.</title>
        <authorList>
            <person name="Vollmers J."/>
            <person name="Voget S."/>
            <person name="Dietrich S."/>
            <person name="Gollnow K."/>
            <person name="Smits M."/>
            <person name="Meyer K."/>
            <person name="Brinkhoff T."/>
            <person name="Simon M."/>
            <person name="Daniel R."/>
        </authorList>
    </citation>
    <scope>NUCLEOTIDE SEQUENCE [LARGE SCALE GENOMIC DNA]</scope>
    <source>
        <strain evidence="2 3">238</strain>
    </source>
</reference>
<dbReference type="InterPro" id="IPR035093">
    <property type="entry name" value="RelE/ParE_toxin_dom_sf"/>
</dbReference>
<dbReference type="InterPro" id="IPR007712">
    <property type="entry name" value="RelE/ParE_toxin"/>
</dbReference>
<gene>
    <name evidence="2" type="ORF">OA238_c38580</name>
</gene>
<name>M9RPY0_9RHOB</name>
<dbReference type="Pfam" id="PF05016">
    <property type="entry name" value="ParE_toxin"/>
    <property type="match status" value="1"/>
</dbReference>
<dbReference type="OrthoDB" id="7707733at2"/>
<dbReference type="HOGENOM" id="CLU_147162_3_0_5"/>
<organism evidence="2 3">
    <name type="scientific">Octadecabacter arcticus 238</name>
    <dbReference type="NCBI Taxonomy" id="391616"/>
    <lineage>
        <taxon>Bacteria</taxon>
        <taxon>Pseudomonadati</taxon>
        <taxon>Pseudomonadota</taxon>
        <taxon>Alphaproteobacteria</taxon>
        <taxon>Rhodobacterales</taxon>
        <taxon>Roseobacteraceae</taxon>
        <taxon>Octadecabacter</taxon>
    </lineage>
</organism>
<evidence type="ECO:0000256" key="1">
    <source>
        <dbReference type="ARBA" id="ARBA00022649"/>
    </source>
</evidence>
<sequence length="114" mass="13010">MPKPWRLTRQASASIAEIARWTYETFGARQASAYEEDLVARCVEIASGTAISHDCRRLIEPNLAEDLRFTRAGQHFVVFIETADQVIIIDFLHSRSDLPRRLASLTDRLPKPEK</sequence>
<evidence type="ECO:0000313" key="3">
    <source>
        <dbReference type="Proteomes" id="UP000004688"/>
    </source>
</evidence>
<dbReference type="EMBL" id="CP003742">
    <property type="protein sequence ID" value="AGI73803.1"/>
    <property type="molecule type" value="Genomic_DNA"/>
</dbReference>
<keyword evidence="3" id="KW-1185">Reference proteome</keyword>
<protein>
    <submittedName>
        <fullName evidence="2">Putative plasmid stabilization system family toxin</fullName>
    </submittedName>
</protein>
<dbReference type="RefSeq" id="WP_015496790.1">
    <property type="nucleotide sequence ID" value="NC_020908.1"/>
</dbReference>
<proteinExistence type="predicted"/>
<keyword evidence="1" id="KW-1277">Toxin-antitoxin system</keyword>
<dbReference type="AlphaFoldDB" id="M9RPY0"/>
<dbReference type="Proteomes" id="UP000004688">
    <property type="component" value="Chromosome"/>
</dbReference>
<accession>M9RPY0</accession>
<dbReference type="eggNOG" id="COG3668">
    <property type="taxonomic scope" value="Bacteria"/>
</dbReference>